<reference evidence="1 2" key="1">
    <citation type="submission" date="2018-06" db="EMBL/GenBank/DDBJ databases">
        <authorList>
            <consortium name="Pathogen Informatics"/>
            <person name="Doyle S."/>
        </authorList>
    </citation>
    <scope>NUCLEOTIDE SEQUENCE [LARGE SCALE GENOMIC DNA]</scope>
    <source>
        <strain evidence="1 2">NCTC10343</strain>
    </source>
</reference>
<gene>
    <name evidence="1" type="ORF">NCTC10343_03051</name>
</gene>
<protein>
    <submittedName>
        <fullName evidence="1">Uncharacterized protein</fullName>
    </submittedName>
</protein>
<dbReference type="Proteomes" id="UP000254400">
    <property type="component" value="Unassembled WGS sequence"/>
</dbReference>
<dbReference type="GeneID" id="93346419"/>
<name>A0A378Y0X0_PAEPO</name>
<organism evidence="1 2">
    <name type="scientific">Paenibacillus polymyxa</name>
    <name type="common">Bacillus polymyxa</name>
    <dbReference type="NCBI Taxonomy" id="1406"/>
    <lineage>
        <taxon>Bacteria</taxon>
        <taxon>Bacillati</taxon>
        <taxon>Bacillota</taxon>
        <taxon>Bacilli</taxon>
        <taxon>Bacillales</taxon>
        <taxon>Paenibacillaceae</taxon>
        <taxon>Paenibacillus</taxon>
    </lineage>
</organism>
<accession>A0A378Y0X0</accession>
<sequence>MNKNRNLLITIEEVVEKKNPSKPYMAGDHVAQTTSIYTEIDHNNEIVNMVVDNTVIHEEDKKEFVRVSSEDKELFKRILNRYIKIK</sequence>
<dbReference type="RefSeq" id="WP_019687574.1">
    <property type="nucleotide sequence ID" value="NZ_CP036496.1"/>
</dbReference>
<proteinExistence type="predicted"/>
<dbReference type="EMBL" id="UGSC01000001">
    <property type="protein sequence ID" value="SUA70181.1"/>
    <property type="molecule type" value="Genomic_DNA"/>
</dbReference>
<dbReference type="AlphaFoldDB" id="A0A378Y0X0"/>
<evidence type="ECO:0000313" key="1">
    <source>
        <dbReference type="EMBL" id="SUA70181.1"/>
    </source>
</evidence>
<evidence type="ECO:0000313" key="2">
    <source>
        <dbReference type="Proteomes" id="UP000254400"/>
    </source>
</evidence>